<dbReference type="PANTHER" id="PTHR34512">
    <property type="entry name" value="CELL SURFACE PROTEIN"/>
    <property type="match status" value="1"/>
</dbReference>
<dbReference type="Pfam" id="PF13360">
    <property type="entry name" value="PQQ_2"/>
    <property type="match status" value="1"/>
</dbReference>
<dbReference type="Proteomes" id="UP000028007">
    <property type="component" value="Unassembled WGS sequence"/>
</dbReference>
<dbReference type="InterPro" id="IPR015943">
    <property type="entry name" value="WD40/YVTN_repeat-like_dom_sf"/>
</dbReference>
<dbReference type="RefSeq" id="WP_051759809.1">
    <property type="nucleotide sequence ID" value="NZ_JNFF01000045.1"/>
</dbReference>
<gene>
    <name evidence="2" type="ORF">N180_14725</name>
</gene>
<dbReference type="AlphaFoldDB" id="A0A081PI41"/>
<keyword evidence="3" id="KW-1185">Reference proteome</keyword>
<dbReference type="PANTHER" id="PTHR34512:SF30">
    <property type="entry name" value="OUTER MEMBRANE PROTEIN ASSEMBLY FACTOR BAMB"/>
    <property type="match status" value="1"/>
</dbReference>
<name>A0A081PI41_9SPHI</name>
<dbReference type="InterPro" id="IPR018391">
    <property type="entry name" value="PQQ_b-propeller_rpt"/>
</dbReference>
<evidence type="ECO:0000259" key="1">
    <source>
        <dbReference type="Pfam" id="PF13360"/>
    </source>
</evidence>
<sequence length="382" mass="41807">MKKNIDFKSTFTALIFIVSVFGFSCKKEQVEHPITEIAELKSVIYIGSSNNNFYAISSVDGSEIWKYKGTEGFSYSDPLLHDGIVYTGDDGGNMYAFNSETGGVKWKYPTNFGIESSPAIADGILYFGSNDSYFYALDAKDGRLLWKYKTGSGVSSSPLVNNGLVFFGGNDNYIYALNAKSGKLMWNYATGGLMGHSSPVIKNNILFIGSRDGNLYALYAINGLLKWTYYTGRSLEGSRPVVSDGLVYIAGGTVLFNAESSIKGMLYAIDEKTGKLRWDKSSERGMYSDATVSNNKVFISSDDGNFNAFNAKEGANIWAERIIPNGSRSTVADGLIFVNGSGTRNFYALDENTGAVKWKSPILDGYSPKPCVVDSQGYIIQR</sequence>
<evidence type="ECO:0000313" key="3">
    <source>
        <dbReference type="Proteomes" id="UP000028007"/>
    </source>
</evidence>
<reference evidence="2 3" key="1">
    <citation type="journal article" date="1992" name="Int. J. Syst. Bacteriol.">
        <title>Sphingobacterium antarcticus sp. nov. a Psychrotrophic Bacterium from the Soils of Schirmacher Oasis, Antarctica.</title>
        <authorList>
            <person name="Shivaji S."/>
            <person name="Ray M.K."/>
            <person name="Rao N.S."/>
            <person name="Saiserr L."/>
            <person name="Jagannadham M.V."/>
            <person name="Kumar G.S."/>
            <person name="Reddy G."/>
            <person name="Bhargava P.M."/>
        </authorList>
    </citation>
    <scope>NUCLEOTIDE SEQUENCE [LARGE SCALE GENOMIC DNA]</scope>
    <source>
        <strain evidence="2 3">4BY</strain>
    </source>
</reference>
<comment type="caution">
    <text evidence="2">The sequence shown here is derived from an EMBL/GenBank/DDBJ whole genome shotgun (WGS) entry which is preliminary data.</text>
</comment>
<dbReference type="SUPFAM" id="SSF50998">
    <property type="entry name" value="Quinoprotein alcohol dehydrogenase-like"/>
    <property type="match status" value="1"/>
</dbReference>
<dbReference type="Gene3D" id="2.130.10.10">
    <property type="entry name" value="YVTN repeat-like/Quinoprotein amine dehydrogenase"/>
    <property type="match status" value="2"/>
</dbReference>
<dbReference type="InterPro" id="IPR002372">
    <property type="entry name" value="PQQ_rpt_dom"/>
</dbReference>
<evidence type="ECO:0000313" key="2">
    <source>
        <dbReference type="EMBL" id="KEQ30364.1"/>
    </source>
</evidence>
<dbReference type="OrthoDB" id="7012117at2"/>
<accession>A0A081PI41</accession>
<dbReference type="eggNOG" id="COG1520">
    <property type="taxonomic scope" value="Bacteria"/>
</dbReference>
<proteinExistence type="predicted"/>
<organism evidence="2 3">
    <name type="scientific">Pedobacter antarcticus 4BY</name>
    <dbReference type="NCBI Taxonomy" id="1358423"/>
    <lineage>
        <taxon>Bacteria</taxon>
        <taxon>Pseudomonadati</taxon>
        <taxon>Bacteroidota</taxon>
        <taxon>Sphingobacteriia</taxon>
        <taxon>Sphingobacteriales</taxon>
        <taxon>Sphingobacteriaceae</taxon>
        <taxon>Pedobacter</taxon>
    </lineage>
</organism>
<protein>
    <recommendedName>
        <fullName evidence="1">Pyrrolo-quinoline quinone repeat domain-containing protein</fullName>
    </recommendedName>
</protein>
<dbReference type="InterPro" id="IPR011047">
    <property type="entry name" value="Quinoprotein_ADH-like_sf"/>
</dbReference>
<feature type="domain" description="Pyrrolo-quinoline quinone repeat" evidence="1">
    <location>
        <begin position="116"/>
        <end position="252"/>
    </location>
</feature>
<dbReference type="SMART" id="SM00564">
    <property type="entry name" value="PQQ"/>
    <property type="match status" value="8"/>
</dbReference>
<dbReference type="PROSITE" id="PS51257">
    <property type="entry name" value="PROKAR_LIPOPROTEIN"/>
    <property type="match status" value="1"/>
</dbReference>
<dbReference type="EMBL" id="JNFF01000045">
    <property type="protein sequence ID" value="KEQ30364.1"/>
    <property type="molecule type" value="Genomic_DNA"/>
</dbReference>